<dbReference type="PANTHER" id="PTHR11505">
    <property type="entry name" value="L1 TRANSPOSABLE ELEMENT-RELATED"/>
    <property type="match status" value="1"/>
</dbReference>
<proteinExistence type="predicted"/>
<evidence type="ECO:0000313" key="3">
    <source>
        <dbReference type="EMBL" id="CAH2249145.1"/>
    </source>
</evidence>
<protein>
    <recommendedName>
        <fullName evidence="2">Reverse transcriptase domain-containing protein</fullName>
    </recommendedName>
</protein>
<sequence length="228" mass="25962">MDVMEADRLHSEQRQQAADLATTRQGNILLDLRRQIEDLDNRGWRNNIRVRGLPEAEGESPQEMLTGLFTHILGDNAPSDFGIKRAHRALRAPRRDGLPRHVICALASFPLKEAIMQEARAQQRITFMDAQVSLYQDLSTVTLDAQRALGPLTRMLDLIHPNQVGFIPGREARDNTIRALNVIHAATANRRELVLLSTDAEKAFDRVDWTFLMASLRHMGFGQYMRTW</sequence>
<accession>A0AAD1RD54</accession>
<reference evidence="3" key="1">
    <citation type="submission" date="2022-03" db="EMBL/GenBank/DDBJ databases">
        <authorList>
            <person name="Alioto T."/>
            <person name="Alioto T."/>
            <person name="Gomez Garrido J."/>
        </authorList>
    </citation>
    <scope>NUCLEOTIDE SEQUENCE</scope>
</reference>
<evidence type="ECO:0000256" key="1">
    <source>
        <dbReference type="SAM" id="MobiDB-lite"/>
    </source>
</evidence>
<organism evidence="3 4">
    <name type="scientific">Pelobates cultripes</name>
    <name type="common">Western spadefoot toad</name>
    <dbReference type="NCBI Taxonomy" id="61616"/>
    <lineage>
        <taxon>Eukaryota</taxon>
        <taxon>Metazoa</taxon>
        <taxon>Chordata</taxon>
        <taxon>Craniata</taxon>
        <taxon>Vertebrata</taxon>
        <taxon>Euteleostomi</taxon>
        <taxon>Amphibia</taxon>
        <taxon>Batrachia</taxon>
        <taxon>Anura</taxon>
        <taxon>Pelobatoidea</taxon>
        <taxon>Pelobatidae</taxon>
        <taxon>Pelobates</taxon>
    </lineage>
</organism>
<evidence type="ECO:0000313" key="4">
    <source>
        <dbReference type="Proteomes" id="UP001295444"/>
    </source>
</evidence>
<feature type="compositionally biased region" description="Basic and acidic residues" evidence="1">
    <location>
        <begin position="1"/>
        <end position="13"/>
    </location>
</feature>
<feature type="region of interest" description="Disordered" evidence="1">
    <location>
        <begin position="1"/>
        <end position="20"/>
    </location>
</feature>
<feature type="non-terminal residue" evidence="3">
    <location>
        <position position="228"/>
    </location>
</feature>
<dbReference type="Proteomes" id="UP001295444">
    <property type="component" value="Chromosome 02"/>
</dbReference>
<keyword evidence="4" id="KW-1185">Reference proteome</keyword>
<dbReference type="EMBL" id="OW240913">
    <property type="protein sequence ID" value="CAH2249145.1"/>
    <property type="molecule type" value="Genomic_DNA"/>
</dbReference>
<dbReference type="AlphaFoldDB" id="A0AAD1RD54"/>
<evidence type="ECO:0000259" key="2">
    <source>
        <dbReference type="Pfam" id="PF00078"/>
    </source>
</evidence>
<gene>
    <name evidence="3" type="ORF">PECUL_23A006521</name>
</gene>
<dbReference type="InterPro" id="IPR004244">
    <property type="entry name" value="Transposase_22"/>
</dbReference>
<feature type="domain" description="Reverse transcriptase" evidence="2">
    <location>
        <begin position="148"/>
        <end position="223"/>
    </location>
</feature>
<name>A0AAD1RD54_PELCU</name>
<dbReference type="Gene3D" id="3.30.70.1820">
    <property type="entry name" value="L1 transposable element, RRM domain"/>
    <property type="match status" value="1"/>
</dbReference>
<dbReference type="Pfam" id="PF00078">
    <property type="entry name" value="RVT_1"/>
    <property type="match status" value="1"/>
</dbReference>
<dbReference type="InterPro" id="IPR000477">
    <property type="entry name" value="RT_dom"/>
</dbReference>